<evidence type="ECO:0000313" key="3">
    <source>
        <dbReference type="Proteomes" id="UP001185069"/>
    </source>
</evidence>
<proteinExistence type="predicted"/>
<keyword evidence="3" id="KW-1185">Reference proteome</keyword>
<evidence type="ECO:0000313" key="2">
    <source>
        <dbReference type="EMBL" id="MDR6268188.1"/>
    </source>
</evidence>
<feature type="transmembrane region" description="Helical" evidence="1">
    <location>
        <begin position="77"/>
        <end position="102"/>
    </location>
</feature>
<keyword evidence="1" id="KW-0472">Membrane</keyword>
<dbReference type="Proteomes" id="UP001185069">
    <property type="component" value="Unassembled WGS sequence"/>
</dbReference>
<accession>A0ABU1J6Y7</accession>
<protein>
    <submittedName>
        <fullName evidence="2">Small-conductance mechanosensitive channel</fullName>
    </submittedName>
</protein>
<feature type="transmembrane region" description="Helical" evidence="1">
    <location>
        <begin position="47"/>
        <end position="65"/>
    </location>
</feature>
<dbReference type="EMBL" id="JAVDQF010000001">
    <property type="protein sequence ID" value="MDR6268188.1"/>
    <property type="molecule type" value="Genomic_DNA"/>
</dbReference>
<keyword evidence="1" id="KW-0812">Transmembrane</keyword>
<dbReference type="RefSeq" id="WP_309795685.1">
    <property type="nucleotide sequence ID" value="NZ_BAAAHY010000006.1"/>
</dbReference>
<keyword evidence="1" id="KW-1133">Transmembrane helix</keyword>
<evidence type="ECO:0000256" key="1">
    <source>
        <dbReference type="SAM" id="Phobius"/>
    </source>
</evidence>
<gene>
    <name evidence="2" type="ORF">JOE69_000426</name>
</gene>
<comment type="caution">
    <text evidence="2">The sequence shown here is derived from an EMBL/GenBank/DDBJ whole genome shotgun (WGS) entry which is preliminary data.</text>
</comment>
<feature type="transmembrane region" description="Helical" evidence="1">
    <location>
        <begin position="21"/>
        <end position="41"/>
    </location>
</feature>
<name>A0ABU1J6Y7_9MICC</name>
<organism evidence="2 3">
    <name type="scientific">Arthrobacter russicus</name>
    <dbReference type="NCBI Taxonomy" id="172040"/>
    <lineage>
        <taxon>Bacteria</taxon>
        <taxon>Bacillati</taxon>
        <taxon>Actinomycetota</taxon>
        <taxon>Actinomycetes</taxon>
        <taxon>Micrococcales</taxon>
        <taxon>Micrococcaceae</taxon>
        <taxon>Arthrobacter</taxon>
    </lineage>
</organism>
<sequence>MTFQEGRPATLPEDFAAQVKPGSGLAITALVLGVVALLLAALPFVSLIALLLGTAAVVLGIVALVRRTAGKGMAITGIVTGSVGLLIAIVVSFMSVITLVLLGSTAGQAVSNSDRRMAEETWVNIAPKR</sequence>
<reference evidence="2 3" key="1">
    <citation type="submission" date="2023-07" db="EMBL/GenBank/DDBJ databases">
        <title>Sequencing the genomes of 1000 actinobacteria strains.</title>
        <authorList>
            <person name="Klenk H.-P."/>
        </authorList>
    </citation>
    <scope>NUCLEOTIDE SEQUENCE [LARGE SCALE GENOMIC DNA]</scope>
    <source>
        <strain evidence="2 3">DSM 14555</strain>
    </source>
</reference>